<dbReference type="GO" id="GO:0005802">
    <property type="term" value="C:trans-Golgi network"/>
    <property type="evidence" value="ECO:0007669"/>
    <property type="project" value="TreeGrafter"/>
</dbReference>
<protein>
    <recommendedName>
        <fullName evidence="14">P/Homo B domain-containing protein</fullName>
    </recommendedName>
</protein>
<comment type="similarity">
    <text evidence="1">Belongs to the peptidase S8 family. Furin subfamily.</text>
</comment>
<dbReference type="AlphaFoldDB" id="A0AA38HKT7"/>
<feature type="active site" description="Charge relay system" evidence="11 12">
    <location>
        <position position="290"/>
    </location>
</feature>
<evidence type="ECO:0000256" key="9">
    <source>
        <dbReference type="ARBA" id="ARBA00023157"/>
    </source>
</evidence>
<keyword evidence="10" id="KW-0325">Glycoprotein</keyword>
<sequence>MTHSKPMSYPSSGVCLKRQESITYTCPYNELLGSLQYLAKESKSDIGLAHNHHNDTNVQEAWRQGFFGDGVVVTVIDDGLEYTNIDLIRCYDPLASFDVDDQDYDPFPRYSSDNINKHGTRCAGEIAAAPNSFCGVGLAYNAKCGAIRLLDAAISDYMEAQALSYQNNHTHIYTSSWGPSDDGATVDGMGSLTFQALENAVLTGRNGLGNIFVFASGNGGKQDDCNCDGYVNSIYTLAIGAVSRDNSSPQYAETCSAIIAATYSSGTSGDSYITTSDLHNSCTFTHGGTSAAAPIASAIYALVLQANMNLTWRDILHLTVATAEPKVGRGVFYSLNGIGRNVSHETGFGILNAGLMVSAAKLWETVPPMKTYVSPIVNPPQLVEGSSLNSSIFIPNLPGVGIHKFVTILMGNYLVPLEVNFLEYVQVNTTVTCRRRSSIKIKLISPMKTVSILLKRRPKDYYSSNCLNNWTFSSVHYWGERPTGKWTLQVEKVEEDLVSLKSWQLILHGTEFCSSPACRPPEVCYPHITKRPAVSNSTTIPTPKINLLEVVMLGCLGLAAAVFGLVFIVGYVRRRYASKYRSLTYPDLLNINEFDESCI</sequence>
<name>A0AA38HKT7_9CUCU</name>
<dbReference type="InterPro" id="IPR000209">
    <property type="entry name" value="Peptidase_S8/S53_dom"/>
</dbReference>
<dbReference type="InterPro" id="IPR023828">
    <property type="entry name" value="Peptidase_S8_Ser-AS"/>
</dbReference>
<feature type="active site" description="Charge relay system" evidence="11 12">
    <location>
        <position position="77"/>
    </location>
</feature>
<evidence type="ECO:0000256" key="12">
    <source>
        <dbReference type="PROSITE-ProRule" id="PRU01240"/>
    </source>
</evidence>
<dbReference type="Gene3D" id="2.60.120.260">
    <property type="entry name" value="Galactose-binding domain-like"/>
    <property type="match status" value="1"/>
</dbReference>
<evidence type="ECO:0000256" key="11">
    <source>
        <dbReference type="PIRSR" id="PIRSR615500-1"/>
    </source>
</evidence>
<organism evidence="15 16">
    <name type="scientific">Zophobas morio</name>
    <dbReference type="NCBI Taxonomy" id="2755281"/>
    <lineage>
        <taxon>Eukaryota</taxon>
        <taxon>Metazoa</taxon>
        <taxon>Ecdysozoa</taxon>
        <taxon>Arthropoda</taxon>
        <taxon>Hexapoda</taxon>
        <taxon>Insecta</taxon>
        <taxon>Pterygota</taxon>
        <taxon>Neoptera</taxon>
        <taxon>Endopterygota</taxon>
        <taxon>Coleoptera</taxon>
        <taxon>Polyphaga</taxon>
        <taxon>Cucujiformia</taxon>
        <taxon>Tenebrionidae</taxon>
        <taxon>Zophobas</taxon>
    </lineage>
</organism>
<dbReference type="CDD" id="cd04059">
    <property type="entry name" value="Peptidases_S8_Protein_convertases_Kexins_Furin-like"/>
    <property type="match status" value="1"/>
</dbReference>
<dbReference type="FunFam" id="3.40.50.200:FF:000021">
    <property type="entry name" value="Proprotein convertase subtilisin/kexin type 5a"/>
    <property type="match status" value="1"/>
</dbReference>
<keyword evidence="9" id="KW-1015">Disulfide bond</keyword>
<keyword evidence="3" id="KW-0165">Cleavage on pair of basic residues</keyword>
<keyword evidence="13" id="KW-1133">Transmembrane helix</keyword>
<keyword evidence="7" id="KW-0106">Calcium</keyword>
<dbReference type="PANTHER" id="PTHR42884">
    <property type="entry name" value="PROPROTEIN CONVERTASE SUBTILISIN/KEXIN-RELATED"/>
    <property type="match status" value="1"/>
</dbReference>
<evidence type="ECO:0000256" key="1">
    <source>
        <dbReference type="ARBA" id="ARBA00005325"/>
    </source>
</evidence>
<dbReference type="PROSITE" id="PS51829">
    <property type="entry name" value="P_HOMO_B"/>
    <property type="match status" value="1"/>
</dbReference>
<dbReference type="SUPFAM" id="SSF49785">
    <property type="entry name" value="Galactose-binding domain-like"/>
    <property type="match status" value="1"/>
</dbReference>
<keyword evidence="8" id="KW-0865">Zymogen</keyword>
<dbReference type="InterPro" id="IPR036852">
    <property type="entry name" value="Peptidase_S8/S53_dom_sf"/>
</dbReference>
<dbReference type="GO" id="GO:0016485">
    <property type="term" value="P:protein processing"/>
    <property type="evidence" value="ECO:0007669"/>
    <property type="project" value="TreeGrafter"/>
</dbReference>
<dbReference type="PROSITE" id="PS00138">
    <property type="entry name" value="SUBTILASE_SER"/>
    <property type="match status" value="1"/>
</dbReference>
<evidence type="ECO:0000256" key="10">
    <source>
        <dbReference type="ARBA" id="ARBA00023180"/>
    </source>
</evidence>
<evidence type="ECO:0000256" key="5">
    <source>
        <dbReference type="ARBA" id="ARBA00022801"/>
    </source>
</evidence>
<dbReference type="InterPro" id="IPR034182">
    <property type="entry name" value="Kexin/furin"/>
</dbReference>
<feature type="transmembrane region" description="Helical" evidence="13">
    <location>
        <begin position="550"/>
        <end position="572"/>
    </location>
</feature>
<keyword evidence="13" id="KW-0472">Membrane</keyword>
<dbReference type="InterPro" id="IPR023827">
    <property type="entry name" value="Peptidase_S8_Asp-AS"/>
</dbReference>
<evidence type="ECO:0000313" key="16">
    <source>
        <dbReference type="Proteomes" id="UP001168821"/>
    </source>
</evidence>
<evidence type="ECO:0000256" key="8">
    <source>
        <dbReference type="ARBA" id="ARBA00023145"/>
    </source>
</evidence>
<dbReference type="SUPFAM" id="SSF52743">
    <property type="entry name" value="Subtilisin-like"/>
    <property type="match status" value="1"/>
</dbReference>
<dbReference type="GO" id="GO:0000139">
    <property type="term" value="C:Golgi membrane"/>
    <property type="evidence" value="ECO:0007669"/>
    <property type="project" value="TreeGrafter"/>
</dbReference>
<dbReference type="Gene3D" id="3.40.50.200">
    <property type="entry name" value="Peptidase S8/S53 domain"/>
    <property type="match status" value="1"/>
</dbReference>
<evidence type="ECO:0000256" key="4">
    <source>
        <dbReference type="ARBA" id="ARBA00022729"/>
    </source>
</evidence>
<keyword evidence="2 12" id="KW-0645">Protease</keyword>
<evidence type="ECO:0000256" key="3">
    <source>
        <dbReference type="ARBA" id="ARBA00022685"/>
    </source>
</evidence>
<keyword evidence="4" id="KW-0732">Signal</keyword>
<keyword evidence="13" id="KW-0812">Transmembrane</keyword>
<dbReference type="PRINTS" id="PR00723">
    <property type="entry name" value="SUBTILISIN"/>
</dbReference>
<dbReference type="InterPro" id="IPR015500">
    <property type="entry name" value="Peptidase_S8_subtilisin-rel"/>
</dbReference>
<accession>A0AA38HKT7</accession>
<reference evidence="15" key="1">
    <citation type="journal article" date="2023" name="G3 (Bethesda)">
        <title>Whole genome assemblies of Zophobas morio and Tenebrio molitor.</title>
        <authorList>
            <person name="Kaur S."/>
            <person name="Stinson S.A."/>
            <person name="diCenzo G.C."/>
        </authorList>
    </citation>
    <scope>NUCLEOTIDE SEQUENCE</scope>
    <source>
        <strain evidence="15">QUZm001</strain>
    </source>
</reference>
<feature type="domain" description="P/Homo B" evidence="14">
    <location>
        <begin position="377"/>
        <end position="513"/>
    </location>
</feature>
<dbReference type="PROSITE" id="PS00136">
    <property type="entry name" value="SUBTILASE_ASP"/>
    <property type="match status" value="1"/>
</dbReference>
<keyword evidence="5 12" id="KW-0378">Hydrolase</keyword>
<dbReference type="Pfam" id="PF00082">
    <property type="entry name" value="Peptidase_S8"/>
    <property type="match status" value="1"/>
</dbReference>
<gene>
    <name evidence="15" type="ORF">Zmor_009073</name>
</gene>
<comment type="caution">
    <text evidence="15">The sequence shown here is derived from an EMBL/GenBank/DDBJ whole genome shotgun (WGS) entry which is preliminary data.</text>
</comment>
<proteinExistence type="inferred from homology"/>
<dbReference type="GO" id="GO:0004252">
    <property type="term" value="F:serine-type endopeptidase activity"/>
    <property type="evidence" value="ECO:0007669"/>
    <property type="project" value="UniProtKB-UniRule"/>
</dbReference>
<dbReference type="InterPro" id="IPR002884">
    <property type="entry name" value="P_dom"/>
</dbReference>
<feature type="active site" description="Charge relay system" evidence="11 12">
    <location>
        <position position="118"/>
    </location>
</feature>
<dbReference type="InterPro" id="IPR008979">
    <property type="entry name" value="Galactose-bd-like_sf"/>
</dbReference>
<dbReference type="InterPro" id="IPR022398">
    <property type="entry name" value="Peptidase_S8_His-AS"/>
</dbReference>
<evidence type="ECO:0000256" key="13">
    <source>
        <dbReference type="SAM" id="Phobius"/>
    </source>
</evidence>
<evidence type="ECO:0000256" key="7">
    <source>
        <dbReference type="ARBA" id="ARBA00022837"/>
    </source>
</evidence>
<keyword evidence="6 12" id="KW-0720">Serine protease</keyword>
<dbReference type="PROSITE" id="PS00137">
    <property type="entry name" value="SUBTILASE_HIS"/>
    <property type="match status" value="1"/>
</dbReference>
<dbReference type="PANTHER" id="PTHR42884:SF14">
    <property type="entry name" value="NEUROENDOCRINE CONVERTASE 1"/>
    <property type="match status" value="1"/>
</dbReference>
<dbReference type="Proteomes" id="UP001168821">
    <property type="component" value="Unassembled WGS sequence"/>
</dbReference>
<evidence type="ECO:0000259" key="14">
    <source>
        <dbReference type="PROSITE" id="PS51829"/>
    </source>
</evidence>
<dbReference type="EMBL" id="JALNTZ010000297">
    <property type="protein sequence ID" value="KAJ3636279.1"/>
    <property type="molecule type" value="Genomic_DNA"/>
</dbReference>
<evidence type="ECO:0000256" key="6">
    <source>
        <dbReference type="ARBA" id="ARBA00022825"/>
    </source>
</evidence>
<dbReference type="Pfam" id="PF01483">
    <property type="entry name" value="P_proprotein"/>
    <property type="match status" value="1"/>
</dbReference>
<dbReference type="PROSITE" id="PS51892">
    <property type="entry name" value="SUBTILASE"/>
    <property type="match status" value="1"/>
</dbReference>
<evidence type="ECO:0000256" key="2">
    <source>
        <dbReference type="ARBA" id="ARBA00022670"/>
    </source>
</evidence>
<keyword evidence="16" id="KW-1185">Reference proteome</keyword>
<evidence type="ECO:0000313" key="15">
    <source>
        <dbReference type="EMBL" id="KAJ3636279.1"/>
    </source>
</evidence>